<feature type="compositionally biased region" description="Basic and acidic residues" evidence="1">
    <location>
        <begin position="30"/>
        <end position="40"/>
    </location>
</feature>
<evidence type="ECO:0000313" key="3">
    <source>
        <dbReference type="Proteomes" id="UP001189429"/>
    </source>
</evidence>
<feature type="compositionally biased region" description="Low complexity" evidence="1">
    <location>
        <begin position="70"/>
        <end position="79"/>
    </location>
</feature>
<protein>
    <submittedName>
        <fullName evidence="2">Uncharacterized protein</fullName>
    </submittedName>
</protein>
<organism evidence="2 3">
    <name type="scientific">Prorocentrum cordatum</name>
    <dbReference type="NCBI Taxonomy" id="2364126"/>
    <lineage>
        <taxon>Eukaryota</taxon>
        <taxon>Sar</taxon>
        <taxon>Alveolata</taxon>
        <taxon>Dinophyceae</taxon>
        <taxon>Prorocentrales</taxon>
        <taxon>Prorocentraceae</taxon>
        <taxon>Prorocentrum</taxon>
    </lineage>
</organism>
<feature type="region of interest" description="Disordered" evidence="1">
    <location>
        <begin position="63"/>
        <end position="136"/>
    </location>
</feature>
<keyword evidence="3" id="KW-1185">Reference proteome</keyword>
<reference evidence="2" key="1">
    <citation type="submission" date="2023-10" db="EMBL/GenBank/DDBJ databases">
        <authorList>
            <person name="Chen Y."/>
            <person name="Shah S."/>
            <person name="Dougan E. K."/>
            <person name="Thang M."/>
            <person name="Chan C."/>
        </authorList>
    </citation>
    <scope>NUCLEOTIDE SEQUENCE [LARGE SCALE GENOMIC DNA]</scope>
</reference>
<accession>A0ABN9YEG0</accession>
<proteinExistence type="predicted"/>
<feature type="non-terminal residue" evidence="2">
    <location>
        <position position="1"/>
    </location>
</feature>
<name>A0ABN9YEG0_9DINO</name>
<evidence type="ECO:0000313" key="2">
    <source>
        <dbReference type="EMBL" id="CAK0910125.1"/>
    </source>
</evidence>
<comment type="caution">
    <text evidence="2">The sequence shown here is derived from an EMBL/GenBank/DDBJ whole genome shotgun (WGS) entry which is preliminary data.</text>
</comment>
<dbReference type="Proteomes" id="UP001189429">
    <property type="component" value="Unassembled WGS sequence"/>
</dbReference>
<evidence type="ECO:0000256" key="1">
    <source>
        <dbReference type="SAM" id="MobiDB-lite"/>
    </source>
</evidence>
<feature type="region of interest" description="Disordered" evidence="1">
    <location>
        <begin position="20"/>
        <end position="47"/>
    </location>
</feature>
<sequence>TRMDIQFSVVLRHMLYQPRQSWPTSRRSRLRDAAPVKEEPPPPAEQLDDLNSAAALVESYARSAQAAEWPARAGPAGASGRRGRRPAQTAGDAPHDPHGQATDILWDSFEDLTDEALRPDAAAAGSPDEQTIWAAD</sequence>
<dbReference type="EMBL" id="CAUYUJ010022327">
    <property type="protein sequence ID" value="CAK0910125.1"/>
    <property type="molecule type" value="Genomic_DNA"/>
</dbReference>
<gene>
    <name evidence="2" type="ORF">PCOR1329_LOCUS84374</name>
</gene>